<dbReference type="PROSITE" id="PS50292">
    <property type="entry name" value="PEROXIDASE_3"/>
    <property type="match status" value="1"/>
</dbReference>
<dbReference type="SUPFAM" id="SSF48113">
    <property type="entry name" value="Heme-dependent peroxidases"/>
    <property type="match status" value="1"/>
</dbReference>
<organism evidence="2">
    <name type="scientific">Arion vulgaris</name>
    <dbReference type="NCBI Taxonomy" id="1028688"/>
    <lineage>
        <taxon>Eukaryota</taxon>
        <taxon>Metazoa</taxon>
        <taxon>Spiralia</taxon>
        <taxon>Lophotrochozoa</taxon>
        <taxon>Mollusca</taxon>
        <taxon>Gastropoda</taxon>
        <taxon>Heterobranchia</taxon>
        <taxon>Euthyneura</taxon>
        <taxon>Panpulmonata</taxon>
        <taxon>Eupulmonata</taxon>
        <taxon>Stylommatophora</taxon>
        <taxon>Helicina</taxon>
        <taxon>Arionoidea</taxon>
        <taxon>Arionidae</taxon>
        <taxon>Arion</taxon>
    </lineage>
</organism>
<dbReference type="EMBL" id="HACG01007609">
    <property type="protein sequence ID" value="CEK54474.1"/>
    <property type="molecule type" value="Transcribed_RNA"/>
</dbReference>
<name>A0A0B6YE98_9EUPU</name>
<dbReference type="AlphaFoldDB" id="A0A0B6YE98"/>
<feature type="region of interest" description="Disordered" evidence="1">
    <location>
        <begin position="72"/>
        <end position="104"/>
    </location>
</feature>
<dbReference type="Pfam" id="PF03098">
    <property type="entry name" value="An_peroxidase"/>
    <property type="match status" value="1"/>
</dbReference>
<dbReference type="InterPro" id="IPR019791">
    <property type="entry name" value="Haem_peroxidase_animal"/>
</dbReference>
<dbReference type="GO" id="GO:0004601">
    <property type="term" value="F:peroxidase activity"/>
    <property type="evidence" value="ECO:0007669"/>
    <property type="project" value="InterPro"/>
</dbReference>
<evidence type="ECO:0000313" key="2">
    <source>
        <dbReference type="EMBL" id="CEK54474.1"/>
    </source>
</evidence>
<dbReference type="GO" id="GO:0006979">
    <property type="term" value="P:response to oxidative stress"/>
    <property type="evidence" value="ECO:0007669"/>
    <property type="project" value="InterPro"/>
</dbReference>
<feature type="compositionally biased region" description="Polar residues" evidence="1">
    <location>
        <begin position="95"/>
        <end position="104"/>
    </location>
</feature>
<dbReference type="GO" id="GO:0020037">
    <property type="term" value="F:heme binding"/>
    <property type="evidence" value="ECO:0007669"/>
    <property type="project" value="InterPro"/>
</dbReference>
<gene>
    <name evidence="2" type="primary">ORF22910</name>
</gene>
<accession>A0A0B6YE98</accession>
<feature type="non-terminal residue" evidence="2">
    <location>
        <position position="104"/>
    </location>
</feature>
<sequence>EDETYRPSGWDRANPRRISNELFGNLAGRSGIPNKRNLTALFAFFGQIVQHEILHTDEVTCPVEILNVLVPRGDPDFDANAEGDKTMPYERSSYEKTSGQSPNN</sequence>
<evidence type="ECO:0000256" key="1">
    <source>
        <dbReference type="SAM" id="MobiDB-lite"/>
    </source>
</evidence>
<feature type="non-terminal residue" evidence="2">
    <location>
        <position position="1"/>
    </location>
</feature>
<proteinExistence type="predicted"/>
<dbReference type="InterPro" id="IPR037120">
    <property type="entry name" value="Haem_peroxidase_sf_animal"/>
</dbReference>
<protein>
    <submittedName>
        <fullName evidence="2">Uncharacterized protein</fullName>
    </submittedName>
</protein>
<feature type="compositionally biased region" description="Basic and acidic residues" evidence="1">
    <location>
        <begin position="82"/>
        <end position="94"/>
    </location>
</feature>
<reference evidence="2" key="1">
    <citation type="submission" date="2014-12" db="EMBL/GenBank/DDBJ databases">
        <title>Insight into the proteome of Arion vulgaris.</title>
        <authorList>
            <person name="Aradska J."/>
            <person name="Bulat T."/>
            <person name="Smidak R."/>
            <person name="Sarate P."/>
            <person name="Gangsoo J."/>
            <person name="Sialana F."/>
            <person name="Bilban M."/>
            <person name="Lubec G."/>
        </authorList>
    </citation>
    <scope>NUCLEOTIDE SEQUENCE</scope>
    <source>
        <tissue evidence="2">Skin</tissue>
    </source>
</reference>
<dbReference type="InterPro" id="IPR010255">
    <property type="entry name" value="Haem_peroxidase_sf"/>
</dbReference>
<dbReference type="Gene3D" id="1.10.640.10">
    <property type="entry name" value="Haem peroxidase domain superfamily, animal type"/>
    <property type="match status" value="1"/>
</dbReference>